<dbReference type="SUPFAM" id="SSF55298">
    <property type="entry name" value="YjgF-like"/>
    <property type="match status" value="1"/>
</dbReference>
<dbReference type="InterPro" id="IPR006175">
    <property type="entry name" value="YjgF/YER057c/UK114"/>
</dbReference>
<keyword evidence="2" id="KW-1185">Reference proteome</keyword>
<dbReference type="PANTHER" id="PTHR43857:SF1">
    <property type="entry name" value="YJGH FAMILY PROTEIN"/>
    <property type="match status" value="1"/>
</dbReference>
<dbReference type="Proteomes" id="UP000091956">
    <property type="component" value="Unassembled WGS sequence"/>
</dbReference>
<accession>A0A1B8GXI6</accession>
<dbReference type="OrthoDB" id="309640at2759"/>
<dbReference type="Pfam" id="PF01042">
    <property type="entry name" value="Ribonuc_L-PSP"/>
    <property type="match status" value="1"/>
</dbReference>
<dbReference type="RefSeq" id="XP_018134262.1">
    <property type="nucleotide sequence ID" value="XM_018270573.2"/>
</dbReference>
<reference evidence="1 2" key="1">
    <citation type="submission" date="2016-03" db="EMBL/GenBank/DDBJ databases">
        <title>Comparative genomics of Pseudogymnoascus destructans, the fungus causing white-nose syndrome of bats.</title>
        <authorList>
            <person name="Palmer J.M."/>
            <person name="Drees K.P."/>
            <person name="Foster J.T."/>
            <person name="Lindner D.L."/>
        </authorList>
    </citation>
    <scope>NUCLEOTIDE SEQUENCE [LARGE SCALE GENOMIC DNA]</scope>
    <source>
        <strain evidence="1 2">UAMH 10579</strain>
    </source>
</reference>
<name>A0A1B8GXI6_9PEZI</name>
<gene>
    <name evidence="1" type="ORF">VE01_01045</name>
</gene>
<evidence type="ECO:0000313" key="2">
    <source>
        <dbReference type="Proteomes" id="UP000091956"/>
    </source>
</evidence>
<dbReference type="Gene3D" id="3.30.1330.40">
    <property type="entry name" value="RutC-like"/>
    <property type="match status" value="1"/>
</dbReference>
<evidence type="ECO:0000313" key="1">
    <source>
        <dbReference type="EMBL" id="OBU00530.1"/>
    </source>
</evidence>
<organism evidence="1 2">
    <name type="scientific">Pseudogymnoascus verrucosus</name>
    <dbReference type="NCBI Taxonomy" id="342668"/>
    <lineage>
        <taxon>Eukaryota</taxon>
        <taxon>Fungi</taxon>
        <taxon>Dikarya</taxon>
        <taxon>Ascomycota</taxon>
        <taxon>Pezizomycotina</taxon>
        <taxon>Leotiomycetes</taxon>
        <taxon>Thelebolales</taxon>
        <taxon>Thelebolaceae</taxon>
        <taxon>Pseudogymnoascus</taxon>
    </lineage>
</organism>
<dbReference type="InterPro" id="IPR035959">
    <property type="entry name" value="RutC-like_sf"/>
</dbReference>
<dbReference type="PANTHER" id="PTHR43857">
    <property type="entry name" value="BLR7761 PROTEIN"/>
    <property type="match status" value="1"/>
</dbReference>
<protein>
    <recommendedName>
        <fullName evidence="3">YjgF-like protein</fullName>
    </recommendedName>
</protein>
<proteinExistence type="predicted"/>
<dbReference type="STRING" id="342668.A0A1B8GXI6"/>
<evidence type="ECO:0008006" key="3">
    <source>
        <dbReference type="Google" id="ProtNLM"/>
    </source>
</evidence>
<dbReference type="EMBL" id="KV460208">
    <property type="protein sequence ID" value="OBU00530.1"/>
    <property type="molecule type" value="Genomic_DNA"/>
</dbReference>
<sequence length="136" mass="15269">MPGPTFHNYPGIGAKNSEAFHYSQAVKVGNIVKCSGQGGWDAEGTIETDPELQIRQAMENVLKALRTVDGRLGWENVYAVKSYHVDIEDTFDIMTTEFKRLSRTLRPVWTCVEVGKLGIPGMLVEVEVEAWIENRE</sequence>
<reference evidence="2" key="2">
    <citation type="journal article" date="2018" name="Nat. Commun.">
        <title>Extreme sensitivity to ultraviolet light in the fungal pathogen causing white-nose syndrome of bats.</title>
        <authorList>
            <person name="Palmer J.M."/>
            <person name="Drees K.P."/>
            <person name="Foster J.T."/>
            <person name="Lindner D.L."/>
        </authorList>
    </citation>
    <scope>NUCLEOTIDE SEQUENCE [LARGE SCALE GENOMIC DNA]</scope>
    <source>
        <strain evidence="2">UAMH 10579</strain>
    </source>
</reference>
<dbReference type="GeneID" id="28834431"/>
<dbReference type="AlphaFoldDB" id="A0A1B8GXI6"/>